<sequence>MQKALLPIALLLMLAAPATVSARELQAVKPPQFAASLYDALVIARFDSFRALVDAAGLKAYLSNPKLQATLLAPDEGAFATLFADCSKAGVSALVQYHIMTQPVRVALDANWPTPPQPFRQIPTASPTKMKLRFFENRWEAHGTGRDAFVRPGGANFACGAGLLHVMDNVITFKP</sequence>
<dbReference type="Proteomes" id="UP001205105">
    <property type="component" value="Unassembled WGS sequence"/>
</dbReference>
<dbReference type="EMBL" id="JADXDR010000193">
    <property type="protein sequence ID" value="KAI7836331.1"/>
    <property type="molecule type" value="Genomic_DNA"/>
</dbReference>
<feature type="chain" id="PRO_5042116901" description="FAS1 domain-containing protein" evidence="1">
    <location>
        <begin position="23"/>
        <end position="175"/>
    </location>
</feature>
<dbReference type="InterPro" id="IPR036378">
    <property type="entry name" value="FAS1_dom_sf"/>
</dbReference>
<dbReference type="InterPro" id="IPR000782">
    <property type="entry name" value="FAS1_domain"/>
</dbReference>
<dbReference type="SUPFAM" id="SSF82153">
    <property type="entry name" value="FAS1 domain"/>
    <property type="match status" value="1"/>
</dbReference>
<organism evidence="3 4">
    <name type="scientific">Chlorella ohadii</name>
    <dbReference type="NCBI Taxonomy" id="2649997"/>
    <lineage>
        <taxon>Eukaryota</taxon>
        <taxon>Viridiplantae</taxon>
        <taxon>Chlorophyta</taxon>
        <taxon>core chlorophytes</taxon>
        <taxon>Trebouxiophyceae</taxon>
        <taxon>Chlorellales</taxon>
        <taxon>Chlorellaceae</taxon>
        <taxon>Chlorella clade</taxon>
        <taxon>Chlorella</taxon>
    </lineage>
</organism>
<evidence type="ECO:0000313" key="3">
    <source>
        <dbReference type="EMBL" id="KAI7836331.1"/>
    </source>
</evidence>
<accession>A0AAD5GXI7</accession>
<evidence type="ECO:0000256" key="1">
    <source>
        <dbReference type="SAM" id="SignalP"/>
    </source>
</evidence>
<keyword evidence="4" id="KW-1185">Reference proteome</keyword>
<evidence type="ECO:0000313" key="4">
    <source>
        <dbReference type="Proteomes" id="UP001205105"/>
    </source>
</evidence>
<reference evidence="3" key="1">
    <citation type="submission" date="2020-11" db="EMBL/GenBank/DDBJ databases">
        <title>Chlorella ohadii genome sequencing and assembly.</title>
        <authorList>
            <person name="Murik O."/>
            <person name="Treves H."/>
            <person name="Kedem I."/>
            <person name="Shotland Y."/>
            <person name="Kaplan A."/>
        </authorList>
    </citation>
    <scope>NUCLEOTIDE SEQUENCE</scope>
    <source>
        <strain evidence="3">1</strain>
    </source>
</reference>
<feature type="signal peptide" evidence="1">
    <location>
        <begin position="1"/>
        <end position="22"/>
    </location>
</feature>
<feature type="domain" description="FAS1" evidence="2">
    <location>
        <begin position="33"/>
        <end position="171"/>
    </location>
</feature>
<protein>
    <recommendedName>
        <fullName evidence="2">FAS1 domain-containing protein</fullName>
    </recommendedName>
</protein>
<proteinExistence type="predicted"/>
<gene>
    <name evidence="3" type="ORF">COHA_009790</name>
</gene>
<evidence type="ECO:0000259" key="2">
    <source>
        <dbReference type="PROSITE" id="PS50213"/>
    </source>
</evidence>
<comment type="caution">
    <text evidence="3">The sequence shown here is derived from an EMBL/GenBank/DDBJ whole genome shotgun (WGS) entry which is preliminary data.</text>
</comment>
<dbReference type="Pfam" id="PF02469">
    <property type="entry name" value="Fasciclin"/>
    <property type="match status" value="1"/>
</dbReference>
<dbReference type="Gene3D" id="2.30.180.10">
    <property type="entry name" value="FAS1 domain"/>
    <property type="match status" value="1"/>
</dbReference>
<name>A0AAD5GXI7_9CHLO</name>
<keyword evidence="1" id="KW-0732">Signal</keyword>
<dbReference type="AlphaFoldDB" id="A0AAD5GXI7"/>
<dbReference type="PROSITE" id="PS50213">
    <property type="entry name" value="FAS1"/>
    <property type="match status" value="1"/>
</dbReference>